<name>A0A9P6CH45_9AGAR</name>
<reference evidence="3" key="1">
    <citation type="submission" date="2020-11" db="EMBL/GenBank/DDBJ databases">
        <authorList>
            <consortium name="DOE Joint Genome Institute"/>
            <person name="Ahrendt S."/>
            <person name="Riley R."/>
            <person name="Andreopoulos W."/>
            <person name="Labutti K."/>
            <person name="Pangilinan J."/>
            <person name="Ruiz-Duenas F.J."/>
            <person name="Barrasa J.M."/>
            <person name="Sanchez-Garcia M."/>
            <person name="Camarero S."/>
            <person name="Miyauchi S."/>
            <person name="Serrano A."/>
            <person name="Linde D."/>
            <person name="Babiker R."/>
            <person name="Drula E."/>
            <person name="Ayuso-Fernandez I."/>
            <person name="Pacheco R."/>
            <person name="Padilla G."/>
            <person name="Ferreira P."/>
            <person name="Barriuso J."/>
            <person name="Kellner H."/>
            <person name="Castanera R."/>
            <person name="Alfaro M."/>
            <person name="Ramirez L."/>
            <person name="Pisabarro A.G."/>
            <person name="Kuo A."/>
            <person name="Tritt A."/>
            <person name="Lipzen A."/>
            <person name="He G."/>
            <person name="Yan M."/>
            <person name="Ng V."/>
            <person name="Cullen D."/>
            <person name="Martin F."/>
            <person name="Rosso M.-N."/>
            <person name="Henrissat B."/>
            <person name="Hibbett D."/>
            <person name="Martinez A.T."/>
            <person name="Grigoriev I.V."/>
        </authorList>
    </citation>
    <scope>NUCLEOTIDE SEQUENCE</scope>
    <source>
        <strain evidence="3">CBS 247.69</strain>
    </source>
</reference>
<protein>
    <submittedName>
        <fullName evidence="3">Uncharacterized protein</fullName>
    </submittedName>
</protein>
<evidence type="ECO:0000256" key="1">
    <source>
        <dbReference type="SAM" id="MobiDB-lite"/>
    </source>
</evidence>
<organism evidence="3 4">
    <name type="scientific">Collybia nuda</name>
    <dbReference type="NCBI Taxonomy" id="64659"/>
    <lineage>
        <taxon>Eukaryota</taxon>
        <taxon>Fungi</taxon>
        <taxon>Dikarya</taxon>
        <taxon>Basidiomycota</taxon>
        <taxon>Agaricomycotina</taxon>
        <taxon>Agaricomycetes</taxon>
        <taxon>Agaricomycetidae</taxon>
        <taxon>Agaricales</taxon>
        <taxon>Tricholomatineae</taxon>
        <taxon>Clitocybaceae</taxon>
        <taxon>Collybia</taxon>
    </lineage>
</organism>
<keyword evidence="2" id="KW-0812">Transmembrane</keyword>
<dbReference type="EMBL" id="MU150244">
    <property type="protein sequence ID" value="KAF9466026.1"/>
    <property type="molecule type" value="Genomic_DNA"/>
</dbReference>
<dbReference type="Proteomes" id="UP000807353">
    <property type="component" value="Unassembled WGS sequence"/>
</dbReference>
<feature type="transmembrane region" description="Helical" evidence="2">
    <location>
        <begin position="6"/>
        <end position="27"/>
    </location>
</feature>
<feature type="transmembrane region" description="Helical" evidence="2">
    <location>
        <begin position="206"/>
        <end position="233"/>
    </location>
</feature>
<comment type="caution">
    <text evidence="3">The sequence shown here is derived from an EMBL/GenBank/DDBJ whole genome shotgun (WGS) entry which is preliminary data.</text>
</comment>
<keyword evidence="2" id="KW-1133">Transmembrane helix</keyword>
<feature type="transmembrane region" description="Helical" evidence="2">
    <location>
        <begin position="126"/>
        <end position="147"/>
    </location>
</feature>
<dbReference type="AlphaFoldDB" id="A0A9P6CH45"/>
<feature type="transmembrane region" description="Helical" evidence="2">
    <location>
        <begin position="93"/>
        <end position="114"/>
    </location>
</feature>
<dbReference type="OrthoDB" id="2796825at2759"/>
<proteinExistence type="predicted"/>
<sequence length="319" mass="35311">MSTFEHAYYIGNGLSLILYGLDIALYYSTMRNLFLTRNSSSRRYSATILSTASLFMLTIDVSTNAIYGEQAWITFRDSTPGGPPVWIIENFSVWYQVLSTTSVAGLIFMSDGFLIYRFYVIWGSRWVPIMFPGVMYLAGLALAILEIYTTALPGSLFFSGRAINFGLPYYTISIALNVILTVGIVVRVSRLARRMRPSLDQEGLQIYTGVTSMLIESAALYSLFGIVVVIPYGLNVPTAVAFAQVWTKLAAIAPQLILMRISSGKGWSKEVVDRVESDLVFKSPSDPITSTTEYSVAGNTEQTLTSKSSKKWGDSREVV</sequence>
<feature type="compositionally biased region" description="Polar residues" evidence="1">
    <location>
        <begin position="286"/>
        <end position="307"/>
    </location>
</feature>
<keyword evidence="2" id="KW-0472">Membrane</keyword>
<feature type="transmembrane region" description="Helical" evidence="2">
    <location>
        <begin position="167"/>
        <end position="186"/>
    </location>
</feature>
<evidence type="ECO:0000256" key="2">
    <source>
        <dbReference type="SAM" id="Phobius"/>
    </source>
</evidence>
<feature type="region of interest" description="Disordered" evidence="1">
    <location>
        <begin position="285"/>
        <end position="319"/>
    </location>
</feature>
<evidence type="ECO:0000313" key="4">
    <source>
        <dbReference type="Proteomes" id="UP000807353"/>
    </source>
</evidence>
<evidence type="ECO:0000313" key="3">
    <source>
        <dbReference type="EMBL" id="KAF9466026.1"/>
    </source>
</evidence>
<gene>
    <name evidence="3" type="ORF">BDZ94DRAFT_284905</name>
</gene>
<keyword evidence="4" id="KW-1185">Reference proteome</keyword>
<accession>A0A9P6CH45</accession>